<dbReference type="EMBL" id="KB008026">
    <property type="protein sequence ID" value="ELR15569.1"/>
    <property type="molecule type" value="Genomic_DNA"/>
</dbReference>
<dbReference type="VEuPathDB" id="AmoebaDB:ACA1_164180"/>
<dbReference type="PROSITE" id="PS51181">
    <property type="entry name" value="PPASE_TENSIN"/>
    <property type="match status" value="1"/>
</dbReference>
<feature type="domain" description="C2 tensin-type" evidence="4">
    <location>
        <begin position="123"/>
        <end position="376"/>
    </location>
</feature>
<feature type="region of interest" description="Disordered" evidence="2">
    <location>
        <begin position="741"/>
        <end position="867"/>
    </location>
</feature>
<feature type="compositionally biased region" description="Low complexity" evidence="2">
    <location>
        <begin position="927"/>
        <end position="950"/>
    </location>
</feature>
<dbReference type="Proteomes" id="UP000011083">
    <property type="component" value="Unassembled WGS sequence"/>
</dbReference>
<dbReference type="SMART" id="SM01326">
    <property type="entry name" value="PTEN_C2"/>
    <property type="match status" value="1"/>
</dbReference>
<protein>
    <submittedName>
        <fullName evidence="5">Phosphatidylinositol-3,4,5-trisphosphate 3-phosphatase</fullName>
    </submittedName>
</protein>
<dbReference type="Gene3D" id="2.60.40.1110">
    <property type="match status" value="1"/>
</dbReference>
<keyword evidence="1" id="KW-0378">Hydrolase</keyword>
<feature type="compositionally biased region" description="Low complexity" evidence="2">
    <location>
        <begin position="386"/>
        <end position="413"/>
    </location>
</feature>
<dbReference type="GO" id="GO:0016314">
    <property type="term" value="F:phosphatidylinositol-3,4,5-trisphosphate 3-phosphatase activity"/>
    <property type="evidence" value="ECO:0007669"/>
    <property type="project" value="TreeGrafter"/>
</dbReference>
<sequence length="1068" mass="114804">MDKIWRNDGDDVATFLWFYHAKHFMVFNLSGEEYDYAKFDNRVLDFGFPDHSACPLALLFQIVEAMKKWLSEDEENVAVAALKFFAEARSATAAGVLTPSQIRYAHYANEIYRGRIDPPFAKERPLVLKKIVISPFPVIPDADDVQRMGGWEPVIKVLTLQGHHKEKNNERLLYSSDYHPTKLYYSKPGNIRVVRWHRILCDAPVLRLCCVAATREVDNGTVNQEKERIRSKLKQREKIVVDITKGCFVRGDIQLKFFHQASSRISFARILKSGYLKPVEVLSTALSKKYPYICLFRLSFHTSFVGRQLNEIIAKQQRESGGGAVTTESMGESYDGGNGTVSWTLRKEELDAMFSGPAHTKMLPDDFAIKLVFGYPDASDDTPGLRSSTSPASSSSSSPSSSPSSSANASSMRGSGGSRSTPNLPPLPALPSVDGATSAVASLALSPRGPEQREKLAQRRTGDGRPNARATVNFSGGGKYKEAEHQPPSSRGQRGTISYSSIKRHATGPLQNERKAQERSIDFEDIFLKTPTPSSTASSRDHSEQRISESTEPTFPPASAMRRRSSLPSNSAQHAADAAAETAAVHKKSVTPSPPRPNPSARPDAPTQTRGSWQPPAERDVSPTHRVEIMTSTPALTSSLHSPLRPTPPSSSSSSSFSSLPQFSTSPPASMTPPGSGGSMSSNGQATAYAYPPSAIAAAAASHNRQSLLQSYPSTHPVLTPTPAGLVAPVSAPAHTAVPSPAHTAVLTPTPSLPAMGGGGPPPTHPHSAPAQFVAGAGDGSGSAQLHMPLTPVSVRPGASNPPQPQPLNNSSGVSPVRASMAVGHGHVPLQPTPATLGNGSGNSHGNGNVGQLPSYAHHPQQPQPQHQQHFFALHAPLQPVPVLHQDFTSRLPPVRFPPASSAQAIDEAQRERIRQQIIAERQRALYPQQPQTQPSQTQSQPQYHQPLQPERARDQSNANAANTINMERRRQQEDERTRRDSWERERAAAADRGRGRGGDDGGDDRDDRRDRGGGGRGGDGRGGGRGGGDGRPRGGARGGGGGSGNGGRGGQPPAASPRRTYHISEML</sequence>
<feature type="compositionally biased region" description="Low complexity" evidence="2">
    <location>
        <begin position="636"/>
        <end position="684"/>
    </location>
</feature>
<dbReference type="InterPro" id="IPR014020">
    <property type="entry name" value="Tensin_C2-dom"/>
</dbReference>
<feature type="region of interest" description="Disordered" evidence="2">
    <location>
        <begin position="927"/>
        <end position="1068"/>
    </location>
</feature>
<feature type="compositionally biased region" description="Basic and acidic residues" evidence="2">
    <location>
        <begin position="967"/>
        <end position="1014"/>
    </location>
</feature>
<dbReference type="SUPFAM" id="SSF52799">
    <property type="entry name" value="(Phosphotyrosine protein) phosphatases II"/>
    <property type="match status" value="1"/>
</dbReference>
<dbReference type="GO" id="GO:0005829">
    <property type="term" value="C:cytosol"/>
    <property type="evidence" value="ECO:0007669"/>
    <property type="project" value="TreeGrafter"/>
</dbReference>
<feature type="compositionally biased region" description="Basic and acidic residues" evidence="2">
    <location>
        <begin position="617"/>
        <end position="628"/>
    </location>
</feature>
<dbReference type="OrthoDB" id="16692at2759"/>
<dbReference type="OMA" id="TINMERR"/>
<feature type="compositionally biased region" description="Gly residues" evidence="2">
    <location>
        <begin position="839"/>
        <end position="849"/>
    </location>
</feature>
<organism evidence="5 6">
    <name type="scientific">Acanthamoeba castellanii (strain ATCC 30010 / Neff)</name>
    <dbReference type="NCBI Taxonomy" id="1257118"/>
    <lineage>
        <taxon>Eukaryota</taxon>
        <taxon>Amoebozoa</taxon>
        <taxon>Discosea</taxon>
        <taxon>Longamoebia</taxon>
        <taxon>Centramoebida</taxon>
        <taxon>Acanthamoebidae</taxon>
        <taxon>Acanthamoeba</taxon>
    </lineage>
</organism>
<evidence type="ECO:0000256" key="1">
    <source>
        <dbReference type="ARBA" id="ARBA00022801"/>
    </source>
</evidence>
<dbReference type="GeneID" id="14916164"/>
<dbReference type="InterPro" id="IPR035892">
    <property type="entry name" value="C2_domain_sf"/>
</dbReference>
<feature type="compositionally biased region" description="Low complexity" evidence="2">
    <location>
        <begin position="858"/>
        <end position="867"/>
    </location>
</feature>
<feature type="domain" description="Phosphatase tensin-type" evidence="3">
    <location>
        <begin position="1"/>
        <end position="115"/>
    </location>
</feature>
<dbReference type="InterPro" id="IPR029021">
    <property type="entry name" value="Prot-tyrosine_phosphatase-like"/>
</dbReference>
<dbReference type="KEGG" id="acan:ACA1_164180"/>
<keyword evidence="6" id="KW-1185">Reference proteome</keyword>
<reference evidence="5 6" key="1">
    <citation type="journal article" date="2013" name="Genome Biol.">
        <title>Genome of Acanthamoeba castellanii highlights extensive lateral gene transfer and early evolution of tyrosine kinase signaling.</title>
        <authorList>
            <person name="Clarke M."/>
            <person name="Lohan A.J."/>
            <person name="Liu B."/>
            <person name="Lagkouvardos I."/>
            <person name="Roy S."/>
            <person name="Zafar N."/>
            <person name="Bertelli C."/>
            <person name="Schilde C."/>
            <person name="Kianianmomeni A."/>
            <person name="Burglin T.R."/>
            <person name="Frech C."/>
            <person name="Turcotte B."/>
            <person name="Kopec K.O."/>
            <person name="Synnott J.M."/>
            <person name="Choo C."/>
            <person name="Paponov I."/>
            <person name="Finkler A."/>
            <person name="Soon Heng Tan C."/>
            <person name="Hutchins A.P."/>
            <person name="Weinmeier T."/>
            <person name="Rattei T."/>
            <person name="Chu J.S."/>
            <person name="Gimenez G."/>
            <person name="Irimia M."/>
            <person name="Rigden D.J."/>
            <person name="Fitzpatrick D.A."/>
            <person name="Lorenzo-Morales J."/>
            <person name="Bateman A."/>
            <person name="Chiu C.H."/>
            <person name="Tang P."/>
            <person name="Hegemann P."/>
            <person name="Fromm H."/>
            <person name="Raoult D."/>
            <person name="Greub G."/>
            <person name="Miranda-Saavedra D."/>
            <person name="Chen N."/>
            <person name="Nash P."/>
            <person name="Ginger M.L."/>
            <person name="Horn M."/>
            <person name="Schaap P."/>
            <person name="Caler L."/>
            <person name="Loftus B."/>
        </authorList>
    </citation>
    <scope>NUCLEOTIDE SEQUENCE [LARGE SCALE GENOMIC DNA]</scope>
    <source>
        <strain evidence="5 6">Neff</strain>
    </source>
</reference>
<feature type="compositionally biased region" description="Polar residues" evidence="2">
    <location>
        <begin position="956"/>
        <end position="966"/>
    </location>
</feature>
<dbReference type="RefSeq" id="XP_004337582.1">
    <property type="nucleotide sequence ID" value="XM_004337534.1"/>
</dbReference>
<dbReference type="PROSITE" id="PS51182">
    <property type="entry name" value="C2_TENSIN"/>
    <property type="match status" value="1"/>
</dbReference>
<feature type="compositionally biased region" description="Gly residues" evidence="2">
    <location>
        <begin position="1015"/>
        <end position="1051"/>
    </location>
</feature>
<feature type="compositionally biased region" description="Polar residues" evidence="2">
    <location>
        <begin position="487"/>
        <end position="501"/>
    </location>
</feature>
<evidence type="ECO:0000259" key="4">
    <source>
        <dbReference type="PROSITE" id="PS51182"/>
    </source>
</evidence>
<dbReference type="InterPro" id="IPR029023">
    <property type="entry name" value="Tensin_phosphatase"/>
</dbReference>
<proteinExistence type="predicted"/>
<feature type="compositionally biased region" description="Basic and acidic residues" evidence="2">
    <location>
        <begin position="512"/>
        <end position="522"/>
    </location>
</feature>
<feature type="compositionally biased region" description="Low complexity" evidence="2">
    <location>
        <begin position="572"/>
        <end position="583"/>
    </location>
</feature>
<feature type="region of interest" description="Disordered" evidence="2">
    <location>
        <begin position="317"/>
        <end position="337"/>
    </location>
</feature>
<evidence type="ECO:0000256" key="2">
    <source>
        <dbReference type="SAM" id="MobiDB-lite"/>
    </source>
</evidence>
<dbReference type="SUPFAM" id="SSF49562">
    <property type="entry name" value="C2 domain (Calcium/lipid-binding domain, CaLB)"/>
    <property type="match status" value="1"/>
</dbReference>
<accession>L8GR06</accession>
<dbReference type="Gene3D" id="3.90.190.10">
    <property type="entry name" value="Protein tyrosine phosphatase superfamily"/>
    <property type="match status" value="1"/>
</dbReference>
<name>L8GR06_ACACF</name>
<evidence type="ECO:0000259" key="3">
    <source>
        <dbReference type="PROSITE" id="PS51181"/>
    </source>
</evidence>
<dbReference type="PANTHER" id="PTHR12305">
    <property type="entry name" value="PHOSPHATASE WITH HOMOLOGY TO TENSIN"/>
    <property type="match status" value="1"/>
</dbReference>
<feature type="compositionally biased region" description="Basic and acidic residues" evidence="2">
    <location>
        <begin position="450"/>
        <end position="463"/>
    </location>
</feature>
<dbReference type="STRING" id="1257118.L8GR06"/>
<evidence type="ECO:0000313" key="5">
    <source>
        <dbReference type="EMBL" id="ELR15569.1"/>
    </source>
</evidence>
<feature type="region of interest" description="Disordered" evidence="2">
    <location>
        <begin position="380"/>
        <end position="684"/>
    </location>
</feature>
<dbReference type="InterPro" id="IPR051281">
    <property type="entry name" value="Dual-spec_lipid-protein_phosph"/>
</dbReference>
<feature type="compositionally biased region" description="Basic and acidic residues" evidence="2">
    <location>
        <begin position="539"/>
        <end position="549"/>
    </location>
</feature>
<gene>
    <name evidence="5" type="ORF">ACA1_164180</name>
</gene>
<dbReference type="AlphaFoldDB" id="L8GR06"/>
<evidence type="ECO:0000313" key="6">
    <source>
        <dbReference type="Proteomes" id="UP000011083"/>
    </source>
</evidence>